<dbReference type="Gene3D" id="3.40.50.300">
    <property type="entry name" value="P-loop containing nucleotide triphosphate hydrolases"/>
    <property type="match status" value="1"/>
</dbReference>
<dbReference type="Pfam" id="PF00005">
    <property type="entry name" value="ABC_tran"/>
    <property type="match status" value="1"/>
</dbReference>
<evidence type="ECO:0000313" key="5">
    <source>
        <dbReference type="Proteomes" id="UP001309299"/>
    </source>
</evidence>
<protein>
    <submittedName>
        <fullName evidence="4">ABC transporter ATP-binding protein</fullName>
    </submittedName>
</protein>
<dbReference type="GO" id="GO:0016887">
    <property type="term" value="F:ATP hydrolysis activity"/>
    <property type="evidence" value="ECO:0007669"/>
    <property type="project" value="InterPro"/>
</dbReference>
<organism evidence="4 5">
    <name type="scientific">Cutibacterium avidum</name>
    <dbReference type="NCBI Taxonomy" id="33010"/>
    <lineage>
        <taxon>Bacteria</taxon>
        <taxon>Bacillati</taxon>
        <taxon>Actinomycetota</taxon>
        <taxon>Actinomycetes</taxon>
        <taxon>Propionibacteriales</taxon>
        <taxon>Propionibacteriaceae</taxon>
        <taxon>Cutibacterium</taxon>
    </lineage>
</organism>
<dbReference type="PANTHER" id="PTHR42794:SF2">
    <property type="entry name" value="ABC TRANSPORTER ATP-BINDING PROTEIN"/>
    <property type="match status" value="1"/>
</dbReference>
<sequence length="333" mass="35186">MIGLAMTDLSVGYTSGHHVTTVLSGVTGSVEAGRMIGLVGPNGAGKSTLLRSVAGLQPILGGEVSLNGTPTSKMSRRQIAQTLSTVLTDRVSVARLTSRDVVSLGRHPHSGIGGRLRPHDQAVIDESLAAVGATELAGDFVGELSDGQRQRVMVARALAQEPSILLLDEPTSFLDPPGRIALLGMLREVCTARDIAVVVCSHDIEPVMRYADTLWVAGHGTDVTIGAPEDLARTGALEEAFRTEGITFDLHTLTFWQSDDGCPTARVVGSGVDADLAHHTLTRSGYRVVQDLADVSVTVSVANGGWVVDDRVLPTLSQLHDHLVGRQQEVSRS</sequence>
<dbReference type="SMART" id="SM00382">
    <property type="entry name" value="AAA"/>
    <property type="match status" value="1"/>
</dbReference>
<evidence type="ECO:0000259" key="3">
    <source>
        <dbReference type="PROSITE" id="PS50893"/>
    </source>
</evidence>
<gene>
    <name evidence="4" type="ORF">V7F78_01715</name>
</gene>
<evidence type="ECO:0000256" key="2">
    <source>
        <dbReference type="ARBA" id="ARBA00022840"/>
    </source>
</evidence>
<dbReference type="PANTHER" id="PTHR42794">
    <property type="entry name" value="HEMIN IMPORT ATP-BINDING PROTEIN HMUV"/>
    <property type="match status" value="1"/>
</dbReference>
<dbReference type="InterPro" id="IPR027417">
    <property type="entry name" value="P-loop_NTPase"/>
</dbReference>
<proteinExistence type="predicted"/>
<dbReference type="CDD" id="cd03214">
    <property type="entry name" value="ABC_Iron-Siderophores_B12_Hemin"/>
    <property type="match status" value="1"/>
</dbReference>
<dbReference type="EMBL" id="JBAKUA010000002">
    <property type="protein sequence ID" value="MEH1545755.1"/>
    <property type="molecule type" value="Genomic_DNA"/>
</dbReference>
<dbReference type="InterPro" id="IPR003439">
    <property type="entry name" value="ABC_transporter-like_ATP-bd"/>
</dbReference>
<evidence type="ECO:0000256" key="1">
    <source>
        <dbReference type="ARBA" id="ARBA00022741"/>
    </source>
</evidence>
<comment type="caution">
    <text evidence="4">The sequence shown here is derived from an EMBL/GenBank/DDBJ whole genome shotgun (WGS) entry which is preliminary data.</text>
</comment>
<accession>A0AB35XEJ5</accession>
<keyword evidence="1" id="KW-0547">Nucleotide-binding</keyword>
<dbReference type="GO" id="GO:0005524">
    <property type="term" value="F:ATP binding"/>
    <property type="evidence" value="ECO:0007669"/>
    <property type="project" value="UniProtKB-KW"/>
</dbReference>
<feature type="domain" description="ABC transporter" evidence="3">
    <location>
        <begin position="4"/>
        <end position="244"/>
    </location>
</feature>
<evidence type="ECO:0000313" key="4">
    <source>
        <dbReference type="EMBL" id="MEH1545755.1"/>
    </source>
</evidence>
<dbReference type="SUPFAM" id="SSF52540">
    <property type="entry name" value="P-loop containing nucleoside triphosphate hydrolases"/>
    <property type="match status" value="1"/>
</dbReference>
<reference evidence="4" key="1">
    <citation type="submission" date="2024-02" db="EMBL/GenBank/DDBJ databases">
        <title>Bacterial skin colonization with Propionibacterium avidum as a risk factor for Periprosthetic Joint Infections - a single-center prospective study.</title>
        <authorList>
            <person name="Achermann Y."/>
        </authorList>
    </citation>
    <scope>NUCLEOTIDE SEQUENCE</scope>
    <source>
        <strain evidence="4">PAVI-2017310195</strain>
    </source>
</reference>
<keyword evidence="2 4" id="KW-0067">ATP-binding</keyword>
<dbReference type="PROSITE" id="PS50893">
    <property type="entry name" value="ABC_TRANSPORTER_2"/>
    <property type="match status" value="1"/>
</dbReference>
<dbReference type="InterPro" id="IPR003593">
    <property type="entry name" value="AAA+_ATPase"/>
</dbReference>
<name>A0AB35XEJ5_9ACTN</name>
<dbReference type="AlphaFoldDB" id="A0AB35XEJ5"/>
<dbReference type="Proteomes" id="UP001309299">
    <property type="component" value="Unassembled WGS sequence"/>
</dbReference>